<dbReference type="EMBL" id="HG722205">
    <property type="protein sequence ID" value="CDJ61737.1"/>
    <property type="molecule type" value="Genomic_DNA"/>
</dbReference>
<dbReference type="AlphaFoldDB" id="U6MBY1"/>
<dbReference type="GeneID" id="25338432"/>
<evidence type="ECO:0000313" key="4">
    <source>
        <dbReference type="Proteomes" id="UP000030763"/>
    </source>
</evidence>
<organism evidence="3 4">
    <name type="scientific">Eimeria maxima</name>
    <name type="common">Coccidian parasite</name>
    <dbReference type="NCBI Taxonomy" id="5804"/>
    <lineage>
        <taxon>Eukaryota</taxon>
        <taxon>Sar</taxon>
        <taxon>Alveolata</taxon>
        <taxon>Apicomplexa</taxon>
        <taxon>Conoidasida</taxon>
        <taxon>Coccidia</taxon>
        <taxon>Eucoccidiorida</taxon>
        <taxon>Eimeriorina</taxon>
        <taxon>Eimeriidae</taxon>
        <taxon>Eimeria</taxon>
    </lineage>
</organism>
<reference evidence="3" key="1">
    <citation type="submission" date="2013-10" db="EMBL/GenBank/DDBJ databases">
        <title>Genomic analysis of the causative agents of coccidiosis in chickens.</title>
        <authorList>
            <person name="Reid A.J."/>
            <person name="Blake D."/>
            <person name="Billington K."/>
            <person name="Browne H."/>
            <person name="Dunn M."/>
            <person name="Hung S."/>
            <person name="Kawahara F."/>
            <person name="Miranda-Saavedra D."/>
            <person name="Mourier T."/>
            <person name="Nagra H."/>
            <person name="Otto T.D."/>
            <person name="Rawlings N."/>
            <person name="Sanchez A."/>
            <person name="Sanders M."/>
            <person name="Subramaniam C."/>
            <person name="Tay Y."/>
            <person name="Dear P."/>
            <person name="Doerig C."/>
            <person name="Gruber A."/>
            <person name="Parkinson J."/>
            <person name="Shirley M."/>
            <person name="Wan K.L."/>
            <person name="Berriman M."/>
            <person name="Tomley F."/>
            <person name="Pain A."/>
        </authorList>
    </citation>
    <scope>NUCLEOTIDE SEQUENCE [LARGE SCALE GENOMIC DNA]</scope>
    <source>
        <strain evidence="3">Weybridge</strain>
    </source>
</reference>
<keyword evidence="4" id="KW-1185">Reference proteome</keyword>
<protein>
    <submittedName>
        <fullName evidence="3">Uncharacterized protein</fullName>
    </submittedName>
</protein>
<dbReference type="Proteomes" id="UP000030763">
    <property type="component" value="Unassembled WGS sequence"/>
</dbReference>
<feature type="compositionally biased region" description="Low complexity" evidence="2">
    <location>
        <begin position="48"/>
        <end position="58"/>
    </location>
</feature>
<gene>
    <name evidence="3" type="ORF">EMWEY_00044460</name>
</gene>
<comment type="similarity">
    <text evidence="1">Belongs to the BCP1 family.</text>
</comment>
<evidence type="ECO:0000256" key="1">
    <source>
        <dbReference type="ARBA" id="ARBA00006781"/>
    </source>
</evidence>
<evidence type="ECO:0000313" key="3">
    <source>
        <dbReference type="EMBL" id="CDJ61737.1"/>
    </source>
</evidence>
<dbReference type="PANTHER" id="PTHR13261:SF0">
    <property type="entry name" value="BRCA2 AND CDKN1A-INTERACTING PROTEIN"/>
    <property type="match status" value="1"/>
</dbReference>
<evidence type="ECO:0000256" key="2">
    <source>
        <dbReference type="SAM" id="MobiDB-lite"/>
    </source>
</evidence>
<dbReference type="PANTHER" id="PTHR13261">
    <property type="entry name" value="BRCA2 AND CDKN1A INTERACTING PROTEIN"/>
    <property type="match status" value="1"/>
</dbReference>
<dbReference type="OrthoDB" id="330518at2759"/>
<sequence length="317" mass="34336">MQCRKITGEAEAPTAAAATATATKAASASTEDGDSSQTTSKPCKRKISSNSNNSSSSRSDSDSDNEEEDLQFIRRTKNGKDKTNEGEDSQGTEREGNSSDEGDEDSNNNEVSEREEEEDDDDDEDDDGDDDEEVEASFTLFDPREADEHDLFLLLTQTRTYSQLKLSRQQIRQIAAVIAAQGNIGNVSRLASGGSSSGAVVGFSTFVSLRQYPEAFSCFSDQILQLAESHAPASMKAQIRKILSPCSSNSSKDGSVGLSDLNPAVFISSRYRNLPLVLVAEGILSLTGDVAWSLETEEMPPEEKPFYKFTHVLAVTL</sequence>
<dbReference type="VEuPathDB" id="ToxoDB:EMWEY_00044460"/>
<proteinExistence type="inferred from homology"/>
<dbReference type="InterPro" id="IPR025602">
    <property type="entry name" value="BCP1_family"/>
</dbReference>
<name>U6MBY1_EIMMA</name>
<accession>U6MBY1</accession>
<feature type="region of interest" description="Disordered" evidence="2">
    <location>
        <begin position="1"/>
        <end position="133"/>
    </location>
</feature>
<feature type="compositionally biased region" description="Basic and acidic residues" evidence="2">
    <location>
        <begin position="78"/>
        <end position="97"/>
    </location>
</feature>
<reference evidence="3" key="2">
    <citation type="submission" date="2013-10" db="EMBL/GenBank/DDBJ databases">
        <authorList>
            <person name="Aslett M."/>
        </authorList>
    </citation>
    <scope>NUCLEOTIDE SEQUENCE [LARGE SCALE GENOMIC DNA]</scope>
    <source>
        <strain evidence="3">Weybridge</strain>
    </source>
</reference>
<dbReference type="GO" id="GO:0005634">
    <property type="term" value="C:nucleus"/>
    <property type="evidence" value="ECO:0007669"/>
    <property type="project" value="TreeGrafter"/>
</dbReference>
<feature type="compositionally biased region" description="Low complexity" evidence="2">
    <location>
        <begin position="9"/>
        <end position="30"/>
    </location>
</feature>
<feature type="compositionally biased region" description="Acidic residues" evidence="2">
    <location>
        <begin position="98"/>
        <end position="133"/>
    </location>
</feature>
<dbReference type="Pfam" id="PF13862">
    <property type="entry name" value="BCCIP"/>
    <property type="match status" value="1"/>
</dbReference>
<dbReference type="RefSeq" id="XP_013338387.1">
    <property type="nucleotide sequence ID" value="XM_013482933.1"/>
</dbReference>